<dbReference type="SUPFAM" id="SSF48452">
    <property type="entry name" value="TPR-like"/>
    <property type="match status" value="1"/>
</dbReference>
<accession>A0ABX2EUR2</accession>
<dbReference type="CDD" id="cd17546">
    <property type="entry name" value="REC_hyHK_CKI1_RcsC-like"/>
    <property type="match status" value="1"/>
</dbReference>
<dbReference type="Gene3D" id="1.25.40.10">
    <property type="entry name" value="Tetratricopeptide repeat domain"/>
    <property type="match status" value="2"/>
</dbReference>
<feature type="signal peptide" evidence="8">
    <location>
        <begin position="1"/>
        <end position="25"/>
    </location>
</feature>
<dbReference type="Pfam" id="PF00512">
    <property type="entry name" value="HisKA"/>
    <property type="match status" value="1"/>
</dbReference>
<dbReference type="InterPro" id="IPR005467">
    <property type="entry name" value="His_kinase_dom"/>
</dbReference>
<evidence type="ECO:0000259" key="9">
    <source>
        <dbReference type="PROSITE" id="PS50109"/>
    </source>
</evidence>
<dbReference type="InterPro" id="IPR003594">
    <property type="entry name" value="HATPase_dom"/>
</dbReference>
<evidence type="ECO:0000256" key="1">
    <source>
        <dbReference type="ARBA" id="ARBA00000085"/>
    </source>
</evidence>
<dbReference type="CDD" id="cd00082">
    <property type="entry name" value="HisKA"/>
    <property type="match status" value="1"/>
</dbReference>
<dbReference type="InterPro" id="IPR011990">
    <property type="entry name" value="TPR-like_helical_dom_sf"/>
</dbReference>
<dbReference type="PANTHER" id="PTHR45339:SF1">
    <property type="entry name" value="HYBRID SIGNAL TRANSDUCTION HISTIDINE KINASE J"/>
    <property type="match status" value="1"/>
</dbReference>
<evidence type="ECO:0000256" key="4">
    <source>
        <dbReference type="ARBA" id="ARBA00023012"/>
    </source>
</evidence>
<feature type="modified residue" description="4-aspartylphosphate" evidence="5">
    <location>
        <position position="781"/>
    </location>
</feature>
<evidence type="ECO:0000259" key="10">
    <source>
        <dbReference type="PROSITE" id="PS50110"/>
    </source>
</evidence>
<dbReference type="InterPro" id="IPR036890">
    <property type="entry name" value="HATPase_C_sf"/>
</dbReference>
<dbReference type="RefSeq" id="WP_173135007.1">
    <property type="nucleotide sequence ID" value="NZ_JABRWJ010000019.1"/>
</dbReference>
<evidence type="ECO:0000256" key="2">
    <source>
        <dbReference type="ARBA" id="ARBA00012438"/>
    </source>
</evidence>
<dbReference type="SMART" id="SM00388">
    <property type="entry name" value="HisKA"/>
    <property type="match status" value="1"/>
</dbReference>
<dbReference type="PROSITE" id="PS50109">
    <property type="entry name" value="HIS_KIN"/>
    <property type="match status" value="1"/>
</dbReference>
<dbReference type="Proteomes" id="UP000737171">
    <property type="component" value="Unassembled WGS sequence"/>
</dbReference>
<keyword evidence="7" id="KW-1133">Transmembrane helix</keyword>
<evidence type="ECO:0000256" key="3">
    <source>
        <dbReference type="ARBA" id="ARBA00022553"/>
    </source>
</evidence>
<dbReference type="InterPro" id="IPR001789">
    <property type="entry name" value="Sig_transdc_resp-reg_receiver"/>
</dbReference>
<dbReference type="InterPro" id="IPR036097">
    <property type="entry name" value="HisK_dim/P_sf"/>
</dbReference>
<evidence type="ECO:0000256" key="5">
    <source>
        <dbReference type="PROSITE-ProRule" id="PRU00169"/>
    </source>
</evidence>
<keyword evidence="4" id="KW-0902">Two-component regulatory system</keyword>
<keyword evidence="6" id="KW-0175">Coiled coil</keyword>
<evidence type="ECO:0000256" key="7">
    <source>
        <dbReference type="SAM" id="Phobius"/>
    </source>
</evidence>
<comment type="caution">
    <text evidence="11">The sequence shown here is derived from an EMBL/GenBank/DDBJ whole genome shotgun (WGS) entry which is preliminary data.</text>
</comment>
<keyword evidence="7" id="KW-0812">Transmembrane</keyword>
<dbReference type="Gene3D" id="3.30.565.10">
    <property type="entry name" value="Histidine kinase-like ATPase, C-terminal domain"/>
    <property type="match status" value="1"/>
</dbReference>
<dbReference type="SUPFAM" id="SSF47384">
    <property type="entry name" value="Homodimeric domain of signal transducing histidine kinase"/>
    <property type="match status" value="1"/>
</dbReference>
<gene>
    <name evidence="11" type="ORF">HLB44_35000</name>
</gene>
<dbReference type="Gene3D" id="1.10.287.130">
    <property type="match status" value="1"/>
</dbReference>
<keyword evidence="3 5" id="KW-0597">Phosphoprotein</keyword>
<feature type="domain" description="Histidine kinase" evidence="9">
    <location>
        <begin position="484"/>
        <end position="704"/>
    </location>
</feature>
<dbReference type="InterPro" id="IPR011006">
    <property type="entry name" value="CheY-like_superfamily"/>
</dbReference>
<evidence type="ECO:0000313" key="11">
    <source>
        <dbReference type="EMBL" id="NRF72205.1"/>
    </source>
</evidence>
<dbReference type="SMART" id="SM00448">
    <property type="entry name" value="REC"/>
    <property type="match status" value="1"/>
</dbReference>
<keyword evidence="12" id="KW-1185">Reference proteome</keyword>
<evidence type="ECO:0000256" key="8">
    <source>
        <dbReference type="SAM" id="SignalP"/>
    </source>
</evidence>
<dbReference type="PANTHER" id="PTHR45339">
    <property type="entry name" value="HYBRID SIGNAL TRANSDUCTION HISTIDINE KINASE J"/>
    <property type="match status" value="1"/>
</dbReference>
<dbReference type="EC" id="2.7.13.3" evidence="2"/>
<keyword evidence="7" id="KW-0472">Membrane</keyword>
<dbReference type="Pfam" id="PF02518">
    <property type="entry name" value="HATPase_c"/>
    <property type="match status" value="1"/>
</dbReference>
<dbReference type="SMART" id="SM00387">
    <property type="entry name" value="HATPase_c"/>
    <property type="match status" value="1"/>
</dbReference>
<dbReference type="SUPFAM" id="SSF52172">
    <property type="entry name" value="CheY-like"/>
    <property type="match status" value="1"/>
</dbReference>
<keyword evidence="8" id="KW-0732">Signal</keyword>
<dbReference type="Pfam" id="PF13424">
    <property type="entry name" value="TPR_12"/>
    <property type="match status" value="1"/>
</dbReference>
<proteinExistence type="predicted"/>
<comment type="catalytic activity">
    <reaction evidence="1">
        <text>ATP + protein L-histidine = ADP + protein N-phospho-L-histidine.</text>
        <dbReference type="EC" id="2.7.13.3"/>
    </reaction>
</comment>
<sequence>MRGTGCLLAALLTVALLSPAAAVPADEEARREWVRSLRDDPHKGLRIAEEAVRRTPAGSEPAERLRALEYLNLARDHVFPALRPVVAEMEEAVGLARRLGDGLSLCYWLERQARQRQRAGNPQEGDRLLQEARALAEKPGMERCLAHHYITDVAFLGQVGRKAEAMTHGLKAYELFERDQDKLHMAQTLWTVGVLHGGPEAKAEDQAKAADYLQRALDLIEPRRPRDMAARMMVDLALTHYRRQDLDRALALIKQSVAMLQEVQSNFAMGIALFHLGSMVKDQQKYEEALAYFDESLRKFGNQPDDYHSTGLALGRADALARLGRRAESLDVLARLKSEFPRRNFPRLDVYFYTRAAQLYDRMGEFEEAYRAMRSLQGAEKALAETANVALAEELKVRFQVQLKDAENALLRARQKEAEAQQREAEARRWVLVLAFALTVIALGSLVLFLRRRAAAARTEARHHQAHAEAAASASRAKSTFLANMSHELRSPLNALLGFSRLLLAEPSLSARARHDVAIILRSGEHLYGLINHVLEISKIEAGRIALEPVPFNLHALLDDLEESFALGAGKKGLQLVFLAENTVPRLVRTDAVKLRQVLTNLLSNAIKFTETGSVTLRVDVRQDAERTLLRFSVADTGVGIDSEEIRQLGAAFVQAQAGRQAAEGTGLGLAISRNFVQLMGGELQMTSEPGRGTTMQFEVPVEVLTAEQMAGAHEAPRCRATGIAEGERGLRILAVDDRADGRQLLVRLLEPLGFEVREAANGLEAVEACEQWSPHLVCMDMRMPVMNGLEATRRIKAQPGGKGIVIVALTASSFEEEREGILASGCDDFLRKPFREEALLEIVARHLQLRFEYEVPPPEHERGDDKLEAAMAELPGALRDALAEALSQLDVEAIDRAIDAVAAHDARLGRGLAALAARFDHRGLRALVEAPAREKSN</sequence>
<dbReference type="Gene3D" id="3.40.50.2300">
    <property type="match status" value="1"/>
</dbReference>
<dbReference type="CDD" id="cd16922">
    <property type="entry name" value="HATPase_EvgS-ArcB-TorS-like"/>
    <property type="match status" value="1"/>
</dbReference>
<dbReference type="InterPro" id="IPR003661">
    <property type="entry name" value="HisK_dim/P_dom"/>
</dbReference>
<dbReference type="SUPFAM" id="SSF55874">
    <property type="entry name" value="ATPase domain of HSP90 chaperone/DNA topoisomerase II/histidine kinase"/>
    <property type="match status" value="1"/>
</dbReference>
<feature type="chain" id="PRO_5047269148" description="histidine kinase" evidence="8">
    <location>
        <begin position="26"/>
        <end position="938"/>
    </location>
</feature>
<organism evidence="11 12">
    <name type="scientific">Pseudaquabacterium terrae</name>
    <dbReference type="NCBI Taxonomy" id="2732868"/>
    <lineage>
        <taxon>Bacteria</taxon>
        <taxon>Pseudomonadati</taxon>
        <taxon>Pseudomonadota</taxon>
        <taxon>Betaproteobacteria</taxon>
        <taxon>Burkholderiales</taxon>
        <taxon>Sphaerotilaceae</taxon>
        <taxon>Pseudaquabacterium</taxon>
    </lineage>
</organism>
<name>A0ABX2EUR2_9BURK</name>
<dbReference type="InterPro" id="IPR019734">
    <property type="entry name" value="TPR_rpt"/>
</dbReference>
<dbReference type="InterPro" id="IPR004358">
    <property type="entry name" value="Sig_transdc_His_kin-like_C"/>
</dbReference>
<dbReference type="SMART" id="SM00028">
    <property type="entry name" value="TPR"/>
    <property type="match status" value="2"/>
</dbReference>
<feature type="coiled-coil region" evidence="6">
    <location>
        <begin position="389"/>
        <end position="428"/>
    </location>
</feature>
<reference evidence="11 12" key="1">
    <citation type="submission" date="2020-05" db="EMBL/GenBank/DDBJ databases">
        <title>Aquincola sp. isolate from soil.</title>
        <authorList>
            <person name="Han J."/>
            <person name="Kim D.-U."/>
        </authorList>
    </citation>
    <scope>NUCLEOTIDE SEQUENCE [LARGE SCALE GENOMIC DNA]</scope>
    <source>
        <strain evidence="11 12">S2</strain>
    </source>
</reference>
<dbReference type="Pfam" id="PF00072">
    <property type="entry name" value="Response_reg"/>
    <property type="match status" value="1"/>
</dbReference>
<dbReference type="EMBL" id="JABRWJ010000019">
    <property type="protein sequence ID" value="NRF72205.1"/>
    <property type="molecule type" value="Genomic_DNA"/>
</dbReference>
<evidence type="ECO:0000256" key="6">
    <source>
        <dbReference type="SAM" id="Coils"/>
    </source>
</evidence>
<feature type="domain" description="Response regulatory" evidence="10">
    <location>
        <begin position="732"/>
        <end position="848"/>
    </location>
</feature>
<dbReference type="PROSITE" id="PS50110">
    <property type="entry name" value="RESPONSE_REGULATORY"/>
    <property type="match status" value="1"/>
</dbReference>
<dbReference type="PRINTS" id="PR00344">
    <property type="entry name" value="BCTRLSENSOR"/>
</dbReference>
<feature type="transmembrane region" description="Helical" evidence="7">
    <location>
        <begin position="430"/>
        <end position="450"/>
    </location>
</feature>
<protein>
    <recommendedName>
        <fullName evidence="2">histidine kinase</fullName>
        <ecNumber evidence="2">2.7.13.3</ecNumber>
    </recommendedName>
</protein>
<evidence type="ECO:0000313" key="12">
    <source>
        <dbReference type="Proteomes" id="UP000737171"/>
    </source>
</evidence>